<evidence type="ECO:0000313" key="6">
    <source>
        <dbReference type="Proteomes" id="UP001247805"/>
    </source>
</evidence>
<dbReference type="PRINTS" id="PR00036">
    <property type="entry name" value="HTHLACI"/>
</dbReference>
<sequence>MATVKDVARLAGVSTATVSRVVHDMDKVSSKARAKVKKAIAELRYRPNTNARALKSQRSELIGMVTPNLSAPFLVHLPQELKRRHVKTNIRY</sequence>
<dbReference type="EMBL" id="JAWDIO010000002">
    <property type="protein sequence ID" value="MDU0354195.1"/>
    <property type="molecule type" value="Genomic_DNA"/>
</dbReference>
<dbReference type="Gene3D" id="3.40.50.2300">
    <property type="match status" value="1"/>
</dbReference>
<dbReference type="SUPFAM" id="SSF47413">
    <property type="entry name" value="lambda repressor-like DNA-binding domains"/>
    <property type="match status" value="1"/>
</dbReference>
<keyword evidence="1" id="KW-0805">Transcription regulation</keyword>
<dbReference type="InterPro" id="IPR010982">
    <property type="entry name" value="Lambda_DNA-bd_dom_sf"/>
</dbReference>
<protein>
    <submittedName>
        <fullName evidence="5">LacI family DNA-binding transcriptional regulator</fullName>
    </submittedName>
</protein>
<dbReference type="PANTHER" id="PTHR30146">
    <property type="entry name" value="LACI-RELATED TRANSCRIPTIONAL REPRESSOR"/>
    <property type="match status" value="1"/>
</dbReference>
<keyword evidence="6" id="KW-1185">Reference proteome</keyword>
<evidence type="ECO:0000313" key="5">
    <source>
        <dbReference type="EMBL" id="MDU0354195.1"/>
    </source>
</evidence>
<evidence type="ECO:0000259" key="4">
    <source>
        <dbReference type="PROSITE" id="PS50932"/>
    </source>
</evidence>
<comment type="caution">
    <text evidence="5">The sequence shown here is derived from an EMBL/GenBank/DDBJ whole genome shotgun (WGS) entry which is preliminary data.</text>
</comment>
<dbReference type="CDD" id="cd01392">
    <property type="entry name" value="HTH_LacI"/>
    <property type="match status" value="1"/>
</dbReference>
<evidence type="ECO:0000256" key="3">
    <source>
        <dbReference type="ARBA" id="ARBA00023163"/>
    </source>
</evidence>
<dbReference type="PROSITE" id="PS50932">
    <property type="entry name" value="HTH_LACI_2"/>
    <property type="match status" value="1"/>
</dbReference>
<dbReference type="RefSeq" id="WP_316025812.1">
    <property type="nucleotide sequence ID" value="NZ_JAWDIO010000002.1"/>
</dbReference>
<dbReference type="SMART" id="SM00354">
    <property type="entry name" value="HTH_LACI"/>
    <property type="match status" value="1"/>
</dbReference>
<reference evidence="5 6" key="1">
    <citation type="submission" date="2023-10" db="EMBL/GenBank/DDBJ databases">
        <title>Glaciecola aquimarina strain GGW-M5 nov., isolated from a coastal seawater.</title>
        <authorList>
            <person name="Bayburt H."/>
            <person name="Kim J.M."/>
            <person name="Choi B.J."/>
            <person name="Jeon C.O."/>
        </authorList>
    </citation>
    <scope>NUCLEOTIDE SEQUENCE [LARGE SCALE GENOMIC DNA]</scope>
    <source>
        <strain evidence="5 6">KCTC 32108</strain>
    </source>
</reference>
<dbReference type="GO" id="GO:0003677">
    <property type="term" value="F:DNA binding"/>
    <property type="evidence" value="ECO:0007669"/>
    <property type="project" value="UniProtKB-KW"/>
</dbReference>
<name>A0ABU3SVZ9_9ALTE</name>
<keyword evidence="3" id="KW-0804">Transcription</keyword>
<dbReference type="InterPro" id="IPR000843">
    <property type="entry name" value="HTH_LacI"/>
</dbReference>
<dbReference type="PANTHER" id="PTHR30146:SF109">
    <property type="entry name" value="HTH-TYPE TRANSCRIPTIONAL REGULATOR GALS"/>
    <property type="match status" value="1"/>
</dbReference>
<gene>
    <name evidence="5" type="ORF">RS130_09845</name>
</gene>
<dbReference type="Gene3D" id="1.10.260.40">
    <property type="entry name" value="lambda repressor-like DNA-binding domains"/>
    <property type="match status" value="1"/>
</dbReference>
<dbReference type="Proteomes" id="UP001247805">
    <property type="component" value="Unassembled WGS sequence"/>
</dbReference>
<proteinExistence type="predicted"/>
<dbReference type="PROSITE" id="PS00356">
    <property type="entry name" value="HTH_LACI_1"/>
    <property type="match status" value="1"/>
</dbReference>
<evidence type="ECO:0000256" key="1">
    <source>
        <dbReference type="ARBA" id="ARBA00023015"/>
    </source>
</evidence>
<feature type="domain" description="HTH lacI-type" evidence="4">
    <location>
        <begin position="2"/>
        <end position="56"/>
    </location>
</feature>
<dbReference type="Pfam" id="PF00356">
    <property type="entry name" value="LacI"/>
    <property type="match status" value="1"/>
</dbReference>
<evidence type="ECO:0000256" key="2">
    <source>
        <dbReference type="ARBA" id="ARBA00023125"/>
    </source>
</evidence>
<keyword evidence="2 5" id="KW-0238">DNA-binding</keyword>
<accession>A0ABU3SVZ9</accession>
<organism evidence="5 6">
    <name type="scientific">Paraglaciecola aquimarina</name>
    <dbReference type="NCBI Taxonomy" id="1235557"/>
    <lineage>
        <taxon>Bacteria</taxon>
        <taxon>Pseudomonadati</taxon>
        <taxon>Pseudomonadota</taxon>
        <taxon>Gammaproteobacteria</taxon>
        <taxon>Alteromonadales</taxon>
        <taxon>Alteromonadaceae</taxon>
        <taxon>Paraglaciecola</taxon>
    </lineage>
</organism>